<dbReference type="SUPFAM" id="SSF46689">
    <property type="entry name" value="Homeodomain-like"/>
    <property type="match status" value="1"/>
</dbReference>
<evidence type="ECO:0000256" key="1">
    <source>
        <dbReference type="ARBA" id="ARBA00023015"/>
    </source>
</evidence>
<dbReference type="InterPro" id="IPR050204">
    <property type="entry name" value="AraC_XylS_family_regulators"/>
</dbReference>
<keyword evidence="3" id="KW-0804">Transcription</keyword>
<dbReference type="EMBL" id="RBKS01000001">
    <property type="protein sequence ID" value="RKR76421.1"/>
    <property type="molecule type" value="Genomic_DNA"/>
</dbReference>
<dbReference type="Proteomes" id="UP000280008">
    <property type="component" value="Unassembled WGS sequence"/>
</dbReference>
<protein>
    <submittedName>
        <fullName evidence="5">AraC-like DNA-binding protein</fullName>
    </submittedName>
</protein>
<proteinExistence type="predicted"/>
<organism evidence="5 6">
    <name type="scientific">Frondihabitans australicus</name>
    <dbReference type="NCBI Taxonomy" id="386892"/>
    <lineage>
        <taxon>Bacteria</taxon>
        <taxon>Bacillati</taxon>
        <taxon>Actinomycetota</taxon>
        <taxon>Actinomycetes</taxon>
        <taxon>Micrococcales</taxon>
        <taxon>Microbacteriaceae</taxon>
        <taxon>Frondihabitans</taxon>
    </lineage>
</organism>
<dbReference type="Gene3D" id="1.10.10.60">
    <property type="entry name" value="Homeodomain-like"/>
    <property type="match status" value="1"/>
</dbReference>
<keyword evidence="1" id="KW-0805">Transcription regulation</keyword>
<dbReference type="PANTHER" id="PTHR46796">
    <property type="entry name" value="HTH-TYPE TRANSCRIPTIONAL ACTIVATOR RHAS-RELATED"/>
    <property type="match status" value="1"/>
</dbReference>
<evidence type="ECO:0000256" key="2">
    <source>
        <dbReference type="ARBA" id="ARBA00023125"/>
    </source>
</evidence>
<dbReference type="Pfam" id="PF12833">
    <property type="entry name" value="HTH_18"/>
    <property type="match status" value="1"/>
</dbReference>
<reference evidence="5 6" key="1">
    <citation type="submission" date="2018-10" db="EMBL/GenBank/DDBJ databases">
        <title>Sequencing the genomes of 1000 actinobacteria strains.</title>
        <authorList>
            <person name="Klenk H.-P."/>
        </authorList>
    </citation>
    <scope>NUCLEOTIDE SEQUENCE [LARGE SCALE GENOMIC DNA]</scope>
    <source>
        <strain evidence="5 6">DSM 17894</strain>
    </source>
</reference>
<sequence length="328" mass="35917">MAADGCGTIRHVSPALPASGFRRVRYSGDQGTSYRTVFEREYGGTGLSPVDDSSTDFVYTIIGDDDVSLRTLDTGRYRRTGTIGARPDHVVFWLLRGTLTMDFGDRVAQVTPGAAWICSASAAYRFEAADTLYNSVHVRDGFLREVAAELGIEIPPGELVFEQQDDRIAGLAPLRTLMKEVAGTFGDPSLPADERRELDARIAEAVLEVFPVRVGGTAIGASGRLRDAVSFVEAHAADEITLSDIADAAGLSDRGVQQLFKRNLGTTPMSYLRDVRLDRVRQEILFSPDSPVGGIAKAWRLNHLGRFASEYRRRFGELPTETVRSRDS</sequence>
<dbReference type="SMART" id="SM00342">
    <property type="entry name" value="HTH_ARAC"/>
    <property type="match status" value="1"/>
</dbReference>
<dbReference type="AlphaFoldDB" id="A0A495IMD0"/>
<gene>
    <name evidence="5" type="ORF">C8E83_3594</name>
</gene>
<keyword evidence="2 5" id="KW-0238">DNA-binding</keyword>
<dbReference type="InterPro" id="IPR018060">
    <property type="entry name" value="HTH_AraC"/>
</dbReference>
<name>A0A495IMD0_9MICO</name>
<feature type="domain" description="HTH araC/xylS-type" evidence="4">
    <location>
        <begin position="226"/>
        <end position="325"/>
    </location>
</feature>
<dbReference type="PANTHER" id="PTHR46796:SF12">
    <property type="entry name" value="HTH-TYPE DNA-BINDING TRANSCRIPTIONAL ACTIVATOR EUTR"/>
    <property type="match status" value="1"/>
</dbReference>
<comment type="caution">
    <text evidence="5">The sequence shown here is derived from an EMBL/GenBank/DDBJ whole genome shotgun (WGS) entry which is preliminary data.</text>
</comment>
<dbReference type="PROSITE" id="PS01124">
    <property type="entry name" value="HTH_ARAC_FAMILY_2"/>
    <property type="match status" value="1"/>
</dbReference>
<evidence type="ECO:0000256" key="3">
    <source>
        <dbReference type="ARBA" id="ARBA00023163"/>
    </source>
</evidence>
<accession>A0A495IMD0</accession>
<dbReference type="GO" id="GO:0043565">
    <property type="term" value="F:sequence-specific DNA binding"/>
    <property type="evidence" value="ECO:0007669"/>
    <property type="project" value="InterPro"/>
</dbReference>
<keyword evidence="6" id="KW-1185">Reference proteome</keyword>
<dbReference type="InterPro" id="IPR009057">
    <property type="entry name" value="Homeodomain-like_sf"/>
</dbReference>
<evidence type="ECO:0000313" key="5">
    <source>
        <dbReference type="EMBL" id="RKR76421.1"/>
    </source>
</evidence>
<evidence type="ECO:0000313" key="6">
    <source>
        <dbReference type="Proteomes" id="UP000280008"/>
    </source>
</evidence>
<dbReference type="GO" id="GO:0003700">
    <property type="term" value="F:DNA-binding transcription factor activity"/>
    <property type="evidence" value="ECO:0007669"/>
    <property type="project" value="InterPro"/>
</dbReference>
<evidence type="ECO:0000259" key="4">
    <source>
        <dbReference type="PROSITE" id="PS01124"/>
    </source>
</evidence>